<evidence type="ECO:0000313" key="2">
    <source>
        <dbReference type="Proteomes" id="UP000189433"/>
    </source>
</evidence>
<sequence>MGDPKLKAELAKLEQSALIDLWEIDLTKHFDKEGNAGELYRFYAGAGLNDKPIIWQGKEYVPYGVATSGFKLSSQGASNRPTLSLGNINGFVTRIIYAYQQCLGAIVKRKRVCVRFLDAVNFENGNPYADPSIETVSIFVIEQLSSHKRDLVSFVLATPVEMDGAQIPCRTILTMCSWPYRGPECGYTGPPVADEKDQPTTDPAKDKCSHCQTGCRFRRNLANFGGFPSVNKLG</sequence>
<proteinExistence type="predicted"/>
<dbReference type="GO" id="GO:0046718">
    <property type="term" value="P:symbiont entry into host cell"/>
    <property type="evidence" value="ECO:0007669"/>
    <property type="project" value="InterPro"/>
</dbReference>
<dbReference type="NCBIfam" id="TIGR01600">
    <property type="entry name" value="phage_tail_L"/>
    <property type="match status" value="1"/>
</dbReference>
<organism evidence="1 2">
    <name type="scientific">Rodentibacter rarus</name>
    <dbReference type="NCBI Taxonomy" id="1908260"/>
    <lineage>
        <taxon>Bacteria</taxon>
        <taxon>Pseudomonadati</taxon>
        <taxon>Pseudomonadota</taxon>
        <taxon>Gammaproteobacteria</taxon>
        <taxon>Pasteurellales</taxon>
        <taxon>Pasteurellaceae</taxon>
        <taxon>Rodentibacter</taxon>
    </lineage>
</organism>
<dbReference type="Pfam" id="PF05100">
    <property type="entry name" value="Phage_tail_L"/>
    <property type="match status" value="1"/>
</dbReference>
<name>A0A1V3IFZ0_9PAST</name>
<evidence type="ECO:0000313" key="1">
    <source>
        <dbReference type="EMBL" id="OOF39721.1"/>
    </source>
</evidence>
<gene>
    <name evidence="1" type="ORF">BKK50_10335</name>
</gene>
<dbReference type="Proteomes" id="UP000189433">
    <property type="component" value="Unassembled WGS sequence"/>
</dbReference>
<dbReference type="InterPro" id="IPR006487">
    <property type="entry name" value="Phage_lambda_L"/>
</dbReference>
<reference evidence="1 2" key="1">
    <citation type="submission" date="2016-10" db="EMBL/GenBank/DDBJ databases">
        <title>Rodentibacter gen. nov. and new species.</title>
        <authorList>
            <person name="Christensen H."/>
        </authorList>
    </citation>
    <scope>NUCLEOTIDE SEQUENCE [LARGE SCALE GENOMIC DNA]</scope>
    <source>
        <strain evidence="1 2">CCUG17206</strain>
    </source>
</reference>
<dbReference type="STRING" id="1908260.BKK50_10335"/>
<dbReference type="GO" id="GO:0051536">
    <property type="term" value="F:iron-sulfur cluster binding"/>
    <property type="evidence" value="ECO:0007669"/>
    <property type="project" value="InterPro"/>
</dbReference>
<dbReference type="OrthoDB" id="5673400at2"/>
<dbReference type="EMBL" id="MLHJ01000118">
    <property type="protein sequence ID" value="OOF39721.1"/>
    <property type="molecule type" value="Genomic_DNA"/>
</dbReference>
<protein>
    <submittedName>
        <fullName evidence="1">Phage minor tail protein L</fullName>
    </submittedName>
</protein>
<dbReference type="RefSeq" id="WP_077417834.1">
    <property type="nucleotide sequence ID" value="NZ_MLHI01000071.1"/>
</dbReference>
<accession>A0A1V3IFZ0</accession>
<keyword evidence="2" id="KW-1185">Reference proteome</keyword>
<comment type="caution">
    <text evidence="1">The sequence shown here is derived from an EMBL/GenBank/DDBJ whole genome shotgun (WGS) entry which is preliminary data.</text>
</comment>
<dbReference type="GO" id="GO:0030430">
    <property type="term" value="C:host cell cytoplasm"/>
    <property type="evidence" value="ECO:0007669"/>
    <property type="project" value="InterPro"/>
</dbReference>
<dbReference type="AlphaFoldDB" id="A0A1V3IFZ0"/>